<dbReference type="Proteomes" id="UP000326678">
    <property type="component" value="Chromosome Gxm1"/>
</dbReference>
<reference evidence="1 2" key="1">
    <citation type="submission" date="2019-10" db="EMBL/GenBank/DDBJ databases">
        <title>Genomic and transcriptomic insights into the perfect genentic adaptation of a filamentous nitrogen-fixing cyanobacterium to rice fields.</title>
        <authorList>
            <person name="Chen Z."/>
        </authorList>
    </citation>
    <scope>NUCLEOTIDE SEQUENCE [LARGE SCALE GENOMIC DNA]</scope>
    <source>
        <strain evidence="1">CCNUC1</strain>
    </source>
</reference>
<dbReference type="EMBL" id="CP045226">
    <property type="protein sequence ID" value="QFS49119.1"/>
    <property type="molecule type" value="Genomic_DNA"/>
</dbReference>
<name>A0A5P8WB38_9NOSO</name>
<protein>
    <submittedName>
        <fullName evidence="1">Tetratricopeptide</fullName>
    </submittedName>
</protein>
<dbReference type="KEGG" id="nsh:GXM_06613"/>
<proteinExistence type="predicted"/>
<sequence>MVQQMLKRLFQWLKKLFQSLFGGKQTASKSRGNVLKEPAPPLTDTDLEFLFNELLQGVYLARGEAWAQKWLHNIEHRIPTEDWVEWLRRFGDRLLASPTPNNEMAARLVQLGELDIGEIGDVAYSIGMQLLTRNQGEPIWEYEGPDAFSTTIPSELTAPISESVDTPDNPPEGEYQTVTLEELFVMLQQDENLRQQIAQQLAIETDDPELLVQALISQLYPAGQSTTEQTDN</sequence>
<accession>A0A5P8WB38</accession>
<evidence type="ECO:0000313" key="2">
    <source>
        <dbReference type="Proteomes" id="UP000326678"/>
    </source>
</evidence>
<gene>
    <name evidence="1" type="ORF">GXM_06613</name>
</gene>
<keyword evidence="2" id="KW-1185">Reference proteome</keyword>
<dbReference type="AlphaFoldDB" id="A0A5P8WB38"/>
<organism evidence="1 2">
    <name type="scientific">Nostoc sphaeroides CCNUC1</name>
    <dbReference type="NCBI Taxonomy" id="2653204"/>
    <lineage>
        <taxon>Bacteria</taxon>
        <taxon>Bacillati</taxon>
        <taxon>Cyanobacteriota</taxon>
        <taxon>Cyanophyceae</taxon>
        <taxon>Nostocales</taxon>
        <taxon>Nostocaceae</taxon>
        <taxon>Nostoc</taxon>
    </lineage>
</organism>
<evidence type="ECO:0000313" key="1">
    <source>
        <dbReference type="EMBL" id="QFS49119.1"/>
    </source>
</evidence>